<sequence length="139" mass="14124">MARARAMVRGRKAELAALRAASAADGGRLIVLKGPVGIGKTALLEEAECTLRVDGTRVLPVRMGSGPGGRGDAFGLAPLVGAVRERYEQFPASGLAASLSTVARLSEAAGREAGGWAPSLVPALDSLVLGLAHQGRTVV</sequence>
<name>A0ABW3BLY4_9ACTN</name>
<feature type="non-terminal residue" evidence="1">
    <location>
        <position position="139"/>
    </location>
</feature>
<organism evidence="1 2">
    <name type="scientific">Streptomonospora algeriensis</name>
    <dbReference type="NCBI Taxonomy" id="995084"/>
    <lineage>
        <taxon>Bacteria</taxon>
        <taxon>Bacillati</taxon>
        <taxon>Actinomycetota</taxon>
        <taxon>Actinomycetes</taxon>
        <taxon>Streptosporangiales</taxon>
        <taxon>Nocardiopsidaceae</taxon>
        <taxon>Streptomonospora</taxon>
    </lineage>
</organism>
<protein>
    <recommendedName>
        <fullName evidence="3">Orc1-like AAA ATPase domain-containing protein</fullName>
    </recommendedName>
</protein>
<proteinExistence type="predicted"/>
<gene>
    <name evidence="1" type="ORF">ACFQZU_21325</name>
</gene>
<evidence type="ECO:0000313" key="2">
    <source>
        <dbReference type="Proteomes" id="UP001596956"/>
    </source>
</evidence>
<reference evidence="2" key="1">
    <citation type="journal article" date="2019" name="Int. J. Syst. Evol. Microbiol.">
        <title>The Global Catalogue of Microorganisms (GCM) 10K type strain sequencing project: providing services to taxonomists for standard genome sequencing and annotation.</title>
        <authorList>
            <consortium name="The Broad Institute Genomics Platform"/>
            <consortium name="The Broad Institute Genome Sequencing Center for Infectious Disease"/>
            <person name="Wu L."/>
            <person name="Ma J."/>
        </authorList>
    </citation>
    <scope>NUCLEOTIDE SEQUENCE [LARGE SCALE GENOMIC DNA]</scope>
    <source>
        <strain evidence="2">CCUG 63369</strain>
    </source>
</reference>
<accession>A0ABW3BLY4</accession>
<evidence type="ECO:0000313" key="1">
    <source>
        <dbReference type="EMBL" id="MFD0803841.1"/>
    </source>
</evidence>
<dbReference type="EMBL" id="JBHTHR010001158">
    <property type="protein sequence ID" value="MFD0803841.1"/>
    <property type="molecule type" value="Genomic_DNA"/>
</dbReference>
<evidence type="ECO:0008006" key="3">
    <source>
        <dbReference type="Google" id="ProtNLM"/>
    </source>
</evidence>
<keyword evidence="2" id="KW-1185">Reference proteome</keyword>
<comment type="caution">
    <text evidence="1">The sequence shown here is derived from an EMBL/GenBank/DDBJ whole genome shotgun (WGS) entry which is preliminary data.</text>
</comment>
<dbReference type="Proteomes" id="UP001596956">
    <property type="component" value="Unassembled WGS sequence"/>
</dbReference>